<feature type="region of interest" description="Disordered" evidence="1">
    <location>
        <begin position="252"/>
        <end position="381"/>
    </location>
</feature>
<feature type="compositionally biased region" description="Basic and acidic residues" evidence="1">
    <location>
        <begin position="298"/>
        <end position="310"/>
    </location>
</feature>
<keyword evidence="3" id="KW-1185">Reference proteome</keyword>
<evidence type="ECO:0000256" key="1">
    <source>
        <dbReference type="SAM" id="MobiDB-lite"/>
    </source>
</evidence>
<accession>A0A8X7SIX8</accession>
<dbReference type="AlphaFoldDB" id="A0A8X7SIX8"/>
<organism evidence="2 3">
    <name type="scientific">Brassica carinata</name>
    <name type="common">Ethiopian mustard</name>
    <name type="synonym">Abyssinian cabbage</name>
    <dbReference type="NCBI Taxonomy" id="52824"/>
    <lineage>
        <taxon>Eukaryota</taxon>
        <taxon>Viridiplantae</taxon>
        <taxon>Streptophyta</taxon>
        <taxon>Embryophyta</taxon>
        <taxon>Tracheophyta</taxon>
        <taxon>Spermatophyta</taxon>
        <taxon>Magnoliopsida</taxon>
        <taxon>eudicotyledons</taxon>
        <taxon>Gunneridae</taxon>
        <taxon>Pentapetalae</taxon>
        <taxon>rosids</taxon>
        <taxon>malvids</taxon>
        <taxon>Brassicales</taxon>
        <taxon>Brassicaceae</taxon>
        <taxon>Brassiceae</taxon>
        <taxon>Brassica</taxon>
    </lineage>
</organism>
<feature type="region of interest" description="Disordered" evidence="1">
    <location>
        <begin position="83"/>
        <end position="104"/>
    </location>
</feature>
<feature type="compositionally biased region" description="Basic and acidic residues" evidence="1">
    <location>
        <begin position="318"/>
        <end position="335"/>
    </location>
</feature>
<proteinExistence type="predicted"/>
<gene>
    <name evidence="2" type="ORF">Bca52824_033535</name>
</gene>
<sequence>MRCGTLLSQPSGFTFWNASGCSSPVVNKNKLSREAAWNEYDKPIDDLTLYIPSRSTTPRFTPTFCDWWKVSFPQLLQHSLKEKGDMSRRWERRKRVSQNNDEEDDSLTDVSVSLCKRCRLAVADSNYSGLPSTRADVDKPVTQPEVEQRKETGSKAGKRIVLSLCDETNPSHPLSALGGAIGIAASPPETTKSCDDELGVCGSSVEKMTLVDYVTKKTECSLHDDGVIAEEKEIHQEEDDDSLIQTKLARNETDNNELSPQENLASGGANGDETRKTCDDELGVLGSNGEKMAMTGESSKDPENLLHEDVSMAGEKVSSNEKEDDKRSPNADKNEPITLQKRASGGPNGDETSDEPNIHNAVGEGDVSNDSNGKSKQNWKVLASSVEERIAMAERDVAWLKARKAAKQKKIAAAARLIKARQVQWQSNASR</sequence>
<feature type="region of interest" description="Disordered" evidence="1">
    <location>
        <begin position="129"/>
        <end position="153"/>
    </location>
</feature>
<reference evidence="2 3" key="1">
    <citation type="submission" date="2020-02" db="EMBL/GenBank/DDBJ databases">
        <authorList>
            <person name="Ma Q."/>
            <person name="Huang Y."/>
            <person name="Song X."/>
            <person name="Pei D."/>
        </authorList>
    </citation>
    <scope>NUCLEOTIDE SEQUENCE [LARGE SCALE GENOMIC DNA]</scope>
    <source>
        <strain evidence="2">Sxm20200214</strain>
        <tissue evidence="2">Leaf</tissue>
    </source>
</reference>
<name>A0A8X7SIX8_BRACI</name>
<dbReference type="EMBL" id="JAAMPC010000007">
    <property type="protein sequence ID" value="KAG2304884.1"/>
    <property type="molecule type" value="Genomic_DNA"/>
</dbReference>
<protein>
    <submittedName>
        <fullName evidence="2">Uncharacterized protein</fullName>
    </submittedName>
</protein>
<evidence type="ECO:0000313" key="2">
    <source>
        <dbReference type="EMBL" id="KAG2304884.1"/>
    </source>
</evidence>
<feature type="compositionally biased region" description="Polar residues" evidence="1">
    <location>
        <begin position="368"/>
        <end position="378"/>
    </location>
</feature>
<evidence type="ECO:0000313" key="3">
    <source>
        <dbReference type="Proteomes" id="UP000886595"/>
    </source>
</evidence>
<comment type="caution">
    <text evidence="2">The sequence shown here is derived from an EMBL/GenBank/DDBJ whole genome shotgun (WGS) entry which is preliminary data.</text>
</comment>
<dbReference type="Proteomes" id="UP000886595">
    <property type="component" value="Unassembled WGS sequence"/>
</dbReference>